<evidence type="ECO:0000256" key="13">
    <source>
        <dbReference type="ARBA" id="ARBA00023204"/>
    </source>
</evidence>
<keyword evidence="10" id="KW-0067">ATP-binding</keyword>
<dbReference type="PANTHER" id="PTHR13710">
    <property type="entry name" value="DNA HELICASE RECQ FAMILY MEMBER"/>
    <property type="match status" value="1"/>
</dbReference>
<name>A0A810QH33_9FIRM</name>
<dbReference type="KEGG" id="pfaa:MM59RIKEN_24650"/>
<dbReference type="GO" id="GO:0030894">
    <property type="term" value="C:replisome"/>
    <property type="evidence" value="ECO:0007669"/>
    <property type="project" value="TreeGrafter"/>
</dbReference>
<dbReference type="SUPFAM" id="SSF46785">
    <property type="entry name" value="Winged helix' DNA-binding domain"/>
    <property type="match status" value="1"/>
</dbReference>
<dbReference type="GO" id="GO:0006310">
    <property type="term" value="P:DNA recombination"/>
    <property type="evidence" value="ECO:0007669"/>
    <property type="project" value="UniProtKB-UniRule"/>
</dbReference>
<dbReference type="GO" id="GO:0006281">
    <property type="term" value="P:DNA repair"/>
    <property type="evidence" value="ECO:0007669"/>
    <property type="project" value="UniProtKB-KW"/>
</dbReference>
<keyword evidence="5" id="KW-0547">Nucleotide-binding</keyword>
<feature type="domain" description="HRDC" evidence="17">
    <location>
        <begin position="525"/>
        <end position="600"/>
    </location>
</feature>
<dbReference type="InterPro" id="IPR011545">
    <property type="entry name" value="DEAD/DEAH_box_helicase_dom"/>
</dbReference>
<sequence>MTKEEALKTYFGYDAFRGGQEPVIDALLSGRDAMGIMPTGAGKSVCYQIPALLLPGITLVISPLVSLMRDQVTQLVQMGVPAAYLNSTLTFKQYLLALERARAGRYKIIYVAPERLETEGFQSFAQAADISLVAVDEAHCISQWGQDFRPSYLNIPAFVEGLLRRPPVGAFTATATPEVQEDIARLLSLRNPLRITTGFNRENLYFEVRQPSDKRAALLELVRSRPGKCGIVYCSTRKAVEEVCALLRERGVSATRYHAGLEPEERQRNQEDFLYDRALVMVSTNAFGMGIDKSDVRYVIHYNMPKDLESYYQEAGRAGRDGLPSSCILLFSGQDVRTGEFLITHGEPREELDAKTAELLRERDLQRLRRMTAYCRTQRCLRQYLLQYFGEFASDYCGACYNCLHNFEEVDVSREAQIIVRCVAELGQHFGVGVVAETLCGADTEKIRKFHMEREPSYGLLKDLTQVQVRERIRFLLDTGTLQLSSGPYPVVLLGKPLSADTPLLMRVAREESSFAKRRPPEELDDRQSELFSRLRVLRASVARRQGVPAYVVFSDKTLRELAVAWPQTIEEFRAVSGVGDAKAARYGKAFLAEIDRFSR</sequence>
<keyword evidence="13" id="KW-0234">DNA repair</keyword>
<dbReference type="Pfam" id="PF00271">
    <property type="entry name" value="Helicase_C"/>
    <property type="match status" value="1"/>
</dbReference>
<dbReference type="GO" id="GO:0003677">
    <property type="term" value="F:DNA binding"/>
    <property type="evidence" value="ECO:0007669"/>
    <property type="project" value="UniProtKB-KW"/>
</dbReference>
<dbReference type="InterPro" id="IPR004589">
    <property type="entry name" value="DNA_helicase_ATP-dep_RecQ"/>
</dbReference>
<comment type="cofactor">
    <cofactor evidence="1">
        <name>Mg(2+)</name>
        <dbReference type="ChEBI" id="CHEBI:18420"/>
    </cofactor>
</comment>
<protein>
    <recommendedName>
        <fullName evidence="16">DNA helicase RecQ</fullName>
        <ecNumber evidence="16">5.6.2.4</ecNumber>
    </recommendedName>
</protein>
<dbReference type="InterPro" id="IPR001650">
    <property type="entry name" value="Helicase_C-like"/>
</dbReference>
<dbReference type="GO" id="GO:0005524">
    <property type="term" value="F:ATP binding"/>
    <property type="evidence" value="ECO:0007669"/>
    <property type="project" value="UniProtKB-KW"/>
</dbReference>
<dbReference type="SMART" id="SM00487">
    <property type="entry name" value="DEXDc"/>
    <property type="match status" value="1"/>
</dbReference>
<accession>A0A810QH33</accession>
<evidence type="ECO:0000256" key="6">
    <source>
        <dbReference type="ARBA" id="ARBA00022763"/>
    </source>
</evidence>
<evidence type="ECO:0000259" key="18">
    <source>
        <dbReference type="PROSITE" id="PS51192"/>
    </source>
</evidence>
<dbReference type="InterPro" id="IPR036388">
    <property type="entry name" value="WH-like_DNA-bd_sf"/>
</dbReference>
<dbReference type="FunFam" id="3.40.50.300:FF:001389">
    <property type="entry name" value="ATP-dependent DNA helicase RecQ"/>
    <property type="match status" value="1"/>
</dbReference>
<dbReference type="GO" id="GO:0016787">
    <property type="term" value="F:hydrolase activity"/>
    <property type="evidence" value="ECO:0007669"/>
    <property type="project" value="UniProtKB-KW"/>
</dbReference>
<evidence type="ECO:0000256" key="7">
    <source>
        <dbReference type="ARBA" id="ARBA00022801"/>
    </source>
</evidence>
<dbReference type="SMART" id="SM00341">
    <property type="entry name" value="HRDC"/>
    <property type="match status" value="1"/>
</dbReference>
<evidence type="ECO:0000256" key="5">
    <source>
        <dbReference type="ARBA" id="ARBA00022741"/>
    </source>
</evidence>
<evidence type="ECO:0000256" key="4">
    <source>
        <dbReference type="ARBA" id="ARBA00022723"/>
    </source>
</evidence>
<dbReference type="Gene3D" id="1.10.150.80">
    <property type="entry name" value="HRDC domain"/>
    <property type="match status" value="1"/>
</dbReference>
<keyword evidence="11" id="KW-0238">DNA-binding</keyword>
<dbReference type="GO" id="GO:0006260">
    <property type="term" value="P:DNA replication"/>
    <property type="evidence" value="ECO:0007669"/>
    <property type="project" value="InterPro"/>
</dbReference>
<keyword evidence="7" id="KW-0378">Hydrolase</keyword>
<dbReference type="SUPFAM" id="SSF47819">
    <property type="entry name" value="HRDC-like"/>
    <property type="match status" value="1"/>
</dbReference>
<dbReference type="InterPro" id="IPR014001">
    <property type="entry name" value="Helicase_ATP-bd"/>
</dbReference>
<dbReference type="InterPro" id="IPR044876">
    <property type="entry name" value="HRDC_dom_sf"/>
</dbReference>
<evidence type="ECO:0000259" key="17">
    <source>
        <dbReference type="PROSITE" id="PS50967"/>
    </source>
</evidence>
<dbReference type="GO" id="GO:0009378">
    <property type="term" value="F:four-way junction helicase activity"/>
    <property type="evidence" value="ECO:0007669"/>
    <property type="project" value="TreeGrafter"/>
</dbReference>
<dbReference type="NCBIfam" id="TIGR01389">
    <property type="entry name" value="recQ"/>
    <property type="match status" value="1"/>
</dbReference>
<evidence type="ECO:0000256" key="14">
    <source>
        <dbReference type="ARBA" id="ARBA00023235"/>
    </source>
</evidence>
<feature type="domain" description="Helicase C-terminal" evidence="19">
    <location>
        <begin position="214"/>
        <end position="360"/>
    </location>
</feature>
<dbReference type="PROSITE" id="PS51192">
    <property type="entry name" value="HELICASE_ATP_BIND_1"/>
    <property type="match status" value="1"/>
</dbReference>
<evidence type="ECO:0000256" key="12">
    <source>
        <dbReference type="ARBA" id="ARBA00023172"/>
    </source>
</evidence>
<dbReference type="InterPro" id="IPR027417">
    <property type="entry name" value="P-loop_NTPase"/>
</dbReference>
<dbReference type="GO" id="GO:0046872">
    <property type="term" value="F:metal ion binding"/>
    <property type="evidence" value="ECO:0007669"/>
    <property type="project" value="UniProtKB-KW"/>
</dbReference>
<dbReference type="Gene3D" id="3.40.50.300">
    <property type="entry name" value="P-loop containing nucleotide triphosphate hydrolases"/>
    <property type="match status" value="2"/>
</dbReference>
<dbReference type="Pfam" id="PF09382">
    <property type="entry name" value="RQC"/>
    <property type="match status" value="1"/>
</dbReference>
<dbReference type="RefSeq" id="WP_187030415.1">
    <property type="nucleotide sequence ID" value="NZ_AP023420.1"/>
</dbReference>
<dbReference type="InterPro" id="IPR002121">
    <property type="entry name" value="HRDC_dom"/>
</dbReference>
<dbReference type="SMART" id="SM00490">
    <property type="entry name" value="HELICc"/>
    <property type="match status" value="1"/>
</dbReference>
<evidence type="ECO:0000256" key="15">
    <source>
        <dbReference type="ARBA" id="ARBA00034617"/>
    </source>
</evidence>
<comment type="cofactor">
    <cofactor evidence="2">
        <name>Zn(2+)</name>
        <dbReference type="ChEBI" id="CHEBI:29105"/>
    </cofactor>
</comment>
<keyword evidence="21" id="KW-1185">Reference proteome</keyword>
<evidence type="ECO:0000256" key="2">
    <source>
        <dbReference type="ARBA" id="ARBA00001947"/>
    </source>
</evidence>
<dbReference type="Gene3D" id="1.10.10.10">
    <property type="entry name" value="Winged helix-like DNA-binding domain superfamily/Winged helix DNA-binding domain"/>
    <property type="match status" value="1"/>
</dbReference>
<evidence type="ECO:0000256" key="10">
    <source>
        <dbReference type="ARBA" id="ARBA00022840"/>
    </source>
</evidence>
<keyword evidence="4" id="KW-0479">Metal-binding</keyword>
<dbReference type="Pfam" id="PF16124">
    <property type="entry name" value="RecQ_Zn_bind"/>
    <property type="match status" value="1"/>
</dbReference>
<dbReference type="Proteomes" id="UP000679848">
    <property type="component" value="Chromosome"/>
</dbReference>
<dbReference type="Pfam" id="PF00270">
    <property type="entry name" value="DEAD"/>
    <property type="match status" value="1"/>
</dbReference>
<keyword evidence="12" id="KW-0233">DNA recombination</keyword>
<proteinExistence type="inferred from homology"/>
<dbReference type="EMBL" id="AP023420">
    <property type="protein sequence ID" value="BCK85146.1"/>
    <property type="molecule type" value="Genomic_DNA"/>
</dbReference>
<evidence type="ECO:0000313" key="21">
    <source>
        <dbReference type="Proteomes" id="UP000679848"/>
    </source>
</evidence>
<evidence type="ECO:0000256" key="16">
    <source>
        <dbReference type="NCBIfam" id="TIGR01389"/>
    </source>
</evidence>
<dbReference type="CDD" id="cd18794">
    <property type="entry name" value="SF2_C_RecQ"/>
    <property type="match status" value="1"/>
</dbReference>
<dbReference type="CDD" id="cd17920">
    <property type="entry name" value="DEXHc_RecQ"/>
    <property type="match status" value="1"/>
</dbReference>
<dbReference type="InterPro" id="IPR032284">
    <property type="entry name" value="RecQ_Zn-bd"/>
</dbReference>
<dbReference type="GO" id="GO:0043138">
    <property type="term" value="F:3'-5' DNA helicase activity"/>
    <property type="evidence" value="ECO:0007669"/>
    <property type="project" value="UniProtKB-EC"/>
</dbReference>
<dbReference type="InterPro" id="IPR006293">
    <property type="entry name" value="DNA_helicase_ATP-dep_RecQ_bac"/>
</dbReference>
<evidence type="ECO:0000256" key="3">
    <source>
        <dbReference type="ARBA" id="ARBA00005446"/>
    </source>
</evidence>
<organism evidence="20 21">
    <name type="scientific">Pusillibacter faecalis</name>
    <dbReference type="NCBI Taxonomy" id="2714358"/>
    <lineage>
        <taxon>Bacteria</taxon>
        <taxon>Bacillati</taxon>
        <taxon>Bacillota</taxon>
        <taxon>Clostridia</taxon>
        <taxon>Eubacteriales</taxon>
        <taxon>Oscillospiraceae</taxon>
        <taxon>Pusillibacter</taxon>
    </lineage>
</organism>
<dbReference type="SMART" id="SM00956">
    <property type="entry name" value="RQC"/>
    <property type="match status" value="1"/>
</dbReference>
<evidence type="ECO:0000256" key="9">
    <source>
        <dbReference type="ARBA" id="ARBA00022833"/>
    </source>
</evidence>
<comment type="catalytic activity">
    <reaction evidence="15">
        <text>Couples ATP hydrolysis with the unwinding of duplex DNA by translocating in the 3'-5' direction.</text>
        <dbReference type="EC" id="5.6.2.4"/>
    </reaction>
</comment>
<comment type="similarity">
    <text evidence="3">Belongs to the helicase family. RecQ subfamily.</text>
</comment>
<evidence type="ECO:0000256" key="1">
    <source>
        <dbReference type="ARBA" id="ARBA00001946"/>
    </source>
</evidence>
<evidence type="ECO:0000313" key="20">
    <source>
        <dbReference type="EMBL" id="BCK85146.1"/>
    </source>
</evidence>
<evidence type="ECO:0000256" key="11">
    <source>
        <dbReference type="ARBA" id="ARBA00023125"/>
    </source>
</evidence>
<keyword evidence="8 20" id="KW-0347">Helicase</keyword>
<reference evidence="20" key="1">
    <citation type="submission" date="2020-09" db="EMBL/GenBank/DDBJ databases">
        <title>New species isolated from human feces.</title>
        <authorList>
            <person name="Kitahara M."/>
            <person name="Shigeno Y."/>
            <person name="Shime M."/>
            <person name="Matsumoto Y."/>
            <person name="Nakamura S."/>
            <person name="Motooka D."/>
            <person name="Fukuoka S."/>
            <person name="Nishikawa H."/>
            <person name="Benno Y."/>
        </authorList>
    </citation>
    <scope>NUCLEOTIDE SEQUENCE</scope>
    <source>
        <strain evidence="20">MM59</strain>
    </source>
</reference>
<keyword evidence="14" id="KW-0413">Isomerase</keyword>
<keyword evidence="6" id="KW-0227">DNA damage</keyword>
<keyword evidence="9" id="KW-0862">Zinc</keyword>
<dbReference type="InterPro" id="IPR018982">
    <property type="entry name" value="RQC_domain"/>
</dbReference>
<dbReference type="GO" id="GO:0005737">
    <property type="term" value="C:cytoplasm"/>
    <property type="evidence" value="ECO:0007669"/>
    <property type="project" value="TreeGrafter"/>
</dbReference>
<dbReference type="Pfam" id="PF00570">
    <property type="entry name" value="HRDC"/>
    <property type="match status" value="1"/>
</dbReference>
<feature type="domain" description="Helicase ATP-binding" evidence="18">
    <location>
        <begin position="24"/>
        <end position="193"/>
    </location>
</feature>
<evidence type="ECO:0000259" key="19">
    <source>
        <dbReference type="PROSITE" id="PS51194"/>
    </source>
</evidence>
<dbReference type="PROSITE" id="PS51194">
    <property type="entry name" value="HELICASE_CTER"/>
    <property type="match status" value="1"/>
</dbReference>
<dbReference type="SUPFAM" id="SSF52540">
    <property type="entry name" value="P-loop containing nucleoside triphosphate hydrolases"/>
    <property type="match status" value="1"/>
</dbReference>
<dbReference type="NCBIfam" id="TIGR00614">
    <property type="entry name" value="recQ_fam"/>
    <property type="match status" value="1"/>
</dbReference>
<dbReference type="PANTHER" id="PTHR13710:SF105">
    <property type="entry name" value="ATP-DEPENDENT DNA HELICASE Q1"/>
    <property type="match status" value="1"/>
</dbReference>
<dbReference type="GO" id="GO:0043590">
    <property type="term" value="C:bacterial nucleoid"/>
    <property type="evidence" value="ECO:0007669"/>
    <property type="project" value="TreeGrafter"/>
</dbReference>
<dbReference type="InterPro" id="IPR036390">
    <property type="entry name" value="WH_DNA-bd_sf"/>
</dbReference>
<dbReference type="PROSITE" id="PS50967">
    <property type="entry name" value="HRDC"/>
    <property type="match status" value="1"/>
</dbReference>
<evidence type="ECO:0000256" key="8">
    <source>
        <dbReference type="ARBA" id="ARBA00022806"/>
    </source>
</evidence>
<dbReference type="GO" id="GO:0009432">
    <property type="term" value="P:SOS response"/>
    <property type="evidence" value="ECO:0007669"/>
    <property type="project" value="UniProtKB-UniRule"/>
</dbReference>
<dbReference type="EC" id="5.6.2.4" evidence="16"/>
<dbReference type="InterPro" id="IPR010997">
    <property type="entry name" value="HRDC-like_sf"/>
</dbReference>
<dbReference type="AlphaFoldDB" id="A0A810QH33"/>
<gene>
    <name evidence="20" type="primary">recQ</name>
    <name evidence="20" type="ORF">MM59RIKEN_24650</name>
</gene>